<keyword evidence="4 6" id="KW-1133">Transmembrane helix</keyword>
<accession>A0A9W6Z4G0</accession>
<dbReference type="Pfam" id="PF00324">
    <property type="entry name" value="AA_permease"/>
    <property type="match status" value="1"/>
</dbReference>
<dbReference type="GO" id="GO:0055085">
    <property type="term" value="P:transmembrane transport"/>
    <property type="evidence" value="ECO:0007669"/>
    <property type="project" value="InterPro"/>
</dbReference>
<evidence type="ECO:0000256" key="1">
    <source>
        <dbReference type="ARBA" id="ARBA00004141"/>
    </source>
</evidence>
<feature type="domain" description="Amino acid permease/ SLC12A" evidence="7">
    <location>
        <begin position="1"/>
        <end position="68"/>
    </location>
</feature>
<organism evidence="8 9">
    <name type="scientific">Ambrosiozyma monospora</name>
    <name type="common">Yeast</name>
    <name type="synonym">Endomycopsis monosporus</name>
    <dbReference type="NCBI Taxonomy" id="43982"/>
    <lineage>
        <taxon>Eukaryota</taxon>
        <taxon>Fungi</taxon>
        <taxon>Dikarya</taxon>
        <taxon>Ascomycota</taxon>
        <taxon>Saccharomycotina</taxon>
        <taxon>Pichiomycetes</taxon>
        <taxon>Pichiales</taxon>
        <taxon>Pichiaceae</taxon>
        <taxon>Ambrosiozyma</taxon>
    </lineage>
</organism>
<reference evidence="8" key="1">
    <citation type="submission" date="2023-04" db="EMBL/GenBank/DDBJ databases">
        <title>Ambrosiozyma monospora NBRC 1965.</title>
        <authorList>
            <person name="Ichikawa N."/>
            <person name="Sato H."/>
            <person name="Tonouchi N."/>
        </authorList>
    </citation>
    <scope>NUCLEOTIDE SEQUENCE</scope>
    <source>
        <strain evidence="8">NBRC 1965</strain>
    </source>
</reference>
<protein>
    <submittedName>
        <fullName evidence="8">Unnamed protein product</fullName>
    </submittedName>
</protein>
<keyword evidence="9" id="KW-1185">Reference proteome</keyword>
<keyword evidence="3 6" id="KW-0812">Transmembrane</keyword>
<dbReference type="EMBL" id="BSXU01003810">
    <property type="protein sequence ID" value="GMG40421.1"/>
    <property type="molecule type" value="Genomic_DNA"/>
</dbReference>
<evidence type="ECO:0000256" key="2">
    <source>
        <dbReference type="ARBA" id="ARBA00006983"/>
    </source>
</evidence>
<dbReference type="Proteomes" id="UP001165063">
    <property type="component" value="Unassembled WGS sequence"/>
</dbReference>
<evidence type="ECO:0000256" key="4">
    <source>
        <dbReference type="ARBA" id="ARBA00022989"/>
    </source>
</evidence>
<comment type="similarity">
    <text evidence="2">Belongs to the amino acid-polyamine-organocation (APC) superfamily. YAT (TC 2.A.3.10) family.</text>
</comment>
<feature type="transmembrane region" description="Helical" evidence="6">
    <location>
        <begin position="20"/>
        <end position="40"/>
    </location>
</feature>
<dbReference type="AlphaFoldDB" id="A0A9W6Z4G0"/>
<evidence type="ECO:0000256" key="3">
    <source>
        <dbReference type="ARBA" id="ARBA00022692"/>
    </source>
</evidence>
<gene>
    <name evidence="8" type="ORF">Amon01_000618100</name>
</gene>
<evidence type="ECO:0000313" key="9">
    <source>
        <dbReference type="Proteomes" id="UP001165063"/>
    </source>
</evidence>
<name>A0A9W6Z4G0_AMBMO</name>
<evidence type="ECO:0000313" key="8">
    <source>
        <dbReference type="EMBL" id="GMG40421.1"/>
    </source>
</evidence>
<proteinExistence type="inferred from homology"/>
<dbReference type="InterPro" id="IPR004841">
    <property type="entry name" value="AA-permease/SLC12A_dom"/>
</dbReference>
<dbReference type="GO" id="GO:0016020">
    <property type="term" value="C:membrane"/>
    <property type="evidence" value="ECO:0007669"/>
    <property type="project" value="UniProtKB-SubCell"/>
</dbReference>
<evidence type="ECO:0000256" key="6">
    <source>
        <dbReference type="SAM" id="Phobius"/>
    </source>
</evidence>
<comment type="subcellular location">
    <subcellularLocation>
        <location evidence="1">Membrane</location>
        <topology evidence="1">Multi-pass membrane protein</topology>
    </subcellularLocation>
</comment>
<sequence>MVADETENPRKTKPRAFKTIIYRLVSLFYVMGALSADIILKHDDPTLASAIATGASSANVSPYKISMNNI</sequence>
<evidence type="ECO:0000259" key="7">
    <source>
        <dbReference type="Pfam" id="PF00324"/>
    </source>
</evidence>
<comment type="caution">
    <text evidence="8">The sequence shown here is derived from an EMBL/GenBank/DDBJ whole genome shotgun (WGS) entry which is preliminary data.</text>
</comment>
<evidence type="ECO:0000256" key="5">
    <source>
        <dbReference type="ARBA" id="ARBA00023136"/>
    </source>
</evidence>
<keyword evidence="5 6" id="KW-0472">Membrane</keyword>